<keyword evidence="1" id="KW-0004">4Fe-4S</keyword>
<dbReference type="InterPro" id="IPR042493">
    <property type="entry name" value="XPD_DNA_FeS"/>
</dbReference>
<dbReference type="InterPro" id="IPR027417">
    <property type="entry name" value="P-loop_NTPase"/>
</dbReference>
<dbReference type="GO" id="GO:0003677">
    <property type="term" value="F:DNA binding"/>
    <property type="evidence" value="ECO:0007669"/>
    <property type="project" value="UniProtKB-KW"/>
</dbReference>
<keyword evidence="16" id="KW-1185">Reference proteome</keyword>
<feature type="domain" description="Helicase ATP-binding" evidence="14">
    <location>
        <begin position="186"/>
        <end position="436"/>
    </location>
</feature>
<dbReference type="Gene3D" id="3.40.50.300">
    <property type="entry name" value="P-loop containing nucleotide triphosphate hydrolases"/>
    <property type="match status" value="2"/>
</dbReference>
<evidence type="ECO:0000256" key="5">
    <source>
        <dbReference type="ARBA" id="ARBA00022801"/>
    </source>
</evidence>
<keyword evidence="9" id="KW-0411">Iron-sulfur</keyword>
<keyword evidence="7" id="KW-0067">ATP-binding</keyword>
<accession>A0A1H0GRI5</accession>
<reference evidence="15 16" key="1">
    <citation type="submission" date="2016-10" db="EMBL/GenBank/DDBJ databases">
        <authorList>
            <person name="de Groot N.N."/>
        </authorList>
    </citation>
    <scope>NUCLEOTIDE SEQUENCE [LARGE SCALE GENOMIC DNA]</scope>
    <source>
        <strain evidence="15 16">CGMCC 1.5012</strain>
    </source>
</reference>
<evidence type="ECO:0000256" key="2">
    <source>
        <dbReference type="ARBA" id="ARBA00022723"/>
    </source>
</evidence>
<dbReference type="InterPro" id="IPR014013">
    <property type="entry name" value="Helic_SF1/SF2_ATP-bd_DinG/Rad3"/>
</dbReference>
<dbReference type="EMBL" id="FNID01000054">
    <property type="protein sequence ID" value="SDO09321.1"/>
    <property type="molecule type" value="Genomic_DNA"/>
</dbReference>
<keyword evidence="6" id="KW-0347">Helicase</keyword>
<dbReference type="InterPro" id="IPR045028">
    <property type="entry name" value="DinG/Rad3-like"/>
</dbReference>
<keyword evidence="4" id="KW-0227">DNA damage</keyword>
<dbReference type="AlphaFoldDB" id="A0A1H0GRI5"/>
<dbReference type="GO" id="GO:0005524">
    <property type="term" value="F:ATP binding"/>
    <property type="evidence" value="ECO:0007669"/>
    <property type="project" value="UniProtKB-KW"/>
</dbReference>
<evidence type="ECO:0000256" key="4">
    <source>
        <dbReference type="ARBA" id="ARBA00022763"/>
    </source>
</evidence>
<evidence type="ECO:0000256" key="7">
    <source>
        <dbReference type="ARBA" id="ARBA00022840"/>
    </source>
</evidence>
<dbReference type="GO" id="GO:0003678">
    <property type="term" value="F:DNA helicase activity"/>
    <property type="evidence" value="ECO:0007669"/>
    <property type="project" value="InterPro"/>
</dbReference>
<dbReference type="InterPro" id="IPR011545">
    <property type="entry name" value="DEAD/DEAH_box_helicase_dom"/>
</dbReference>
<dbReference type="Gene3D" id="1.10.275.40">
    <property type="match status" value="1"/>
</dbReference>
<keyword evidence="3" id="KW-0547">Nucleotide-binding</keyword>
<evidence type="ECO:0000256" key="6">
    <source>
        <dbReference type="ARBA" id="ARBA00022806"/>
    </source>
</evidence>
<dbReference type="Pfam" id="PF06733">
    <property type="entry name" value="DEAD_2"/>
    <property type="match status" value="1"/>
</dbReference>
<keyword evidence="12" id="KW-0413">Isomerase</keyword>
<dbReference type="InterPro" id="IPR011604">
    <property type="entry name" value="PDDEXK-like_dom_sf"/>
</dbReference>
<dbReference type="Proteomes" id="UP000199182">
    <property type="component" value="Unassembled WGS sequence"/>
</dbReference>
<dbReference type="GO" id="GO:0006281">
    <property type="term" value="P:DNA repair"/>
    <property type="evidence" value="ECO:0007669"/>
    <property type="project" value="UniProtKB-KW"/>
</dbReference>
<dbReference type="SMART" id="SM00491">
    <property type="entry name" value="HELICc2"/>
    <property type="match status" value="1"/>
</dbReference>
<evidence type="ECO:0000256" key="11">
    <source>
        <dbReference type="ARBA" id="ARBA00023204"/>
    </source>
</evidence>
<dbReference type="Gene3D" id="3.90.320.10">
    <property type="match status" value="1"/>
</dbReference>
<dbReference type="PROSITE" id="PS51193">
    <property type="entry name" value="HELICASE_ATP_BIND_2"/>
    <property type="match status" value="1"/>
</dbReference>
<dbReference type="PANTHER" id="PTHR11472:SF34">
    <property type="entry name" value="REGULATOR OF TELOMERE ELONGATION HELICASE 1"/>
    <property type="match status" value="1"/>
</dbReference>
<dbReference type="PANTHER" id="PTHR11472">
    <property type="entry name" value="DNA REPAIR DEAD HELICASE RAD3/XP-D SUBFAMILY MEMBER"/>
    <property type="match status" value="1"/>
</dbReference>
<sequence>MEEQQRNREVKISVRNLVEFLLRSGDLDSRFTGRDRMSEGAQLHRKLQKAYGSSYKAEVALKETRTVGGIAFTVIGRADGIITEEDKTTVDEIKSVTQPLDEVDEDFAPVHWAQARCYACMVAAQNGLTEITVRLTYVHADTEEVKTLDRVYTQEELETFFNDLLLSYHSWAEFSASWAELRDMSIKALSFPFAYYRRGQRELAAGVYKALRDEKRLFAQAPTGIGKTMSTVFPAVKAMGEGLTTKIFYLTAKTVTRQVAQEAFERLRENGLRFKTVTLTAKEKICFQDTPACTPETCPYAKGHYNRVNAALRELLEENDAITRETVEAYARKHTVCPFELSLDLSMWVDAVICDYNYAFDPRVYLKRFFAQENQIPDCVFLVDEAHNLVDRAREMFSAELKKSSFTQVKTALKKSAPRLKKRLNAVCKVFLELKEECGEERPSLVKNTQSEELCAALEHFLSECELWLKEHGKEHEQYDALLQLFFDSLGYLHTAELFDERYVFITDCAGHDVRARLFCVDPSMLLNNALNRARGAALFSATLTPLQYFKNILGGREEDYILKLSSPFDQRNMHLLLCGGISTKYRHRDESYGRIAEVIKAVIGGRAGNYMVFFPSYLYLQRVYDEFKALCPEVDTLIQQSGMTEPEREEFLLRFDAQNSETLVGFSVMGGVFSEGVDLKGDRLIGSIIVGVGLPQVSTEQDIIMNFFNQENGMGFEYAYMYPGMNKVLQAAGRVIRSEADRGVVVLIDERFAHNEYLRLFPGHWSGCLLVKSPTQIEKSVREFWNECVDTTNSETL</sequence>
<dbReference type="RefSeq" id="WP_242871774.1">
    <property type="nucleotide sequence ID" value="NZ_FNID01000054.1"/>
</dbReference>
<dbReference type="SMART" id="SM00488">
    <property type="entry name" value="DEXDc2"/>
    <property type="match status" value="1"/>
</dbReference>
<evidence type="ECO:0000256" key="1">
    <source>
        <dbReference type="ARBA" id="ARBA00022485"/>
    </source>
</evidence>
<evidence type="ECO:0000256" key="13">
    <source>
        <dbReference type="ARBA" id="ARBA00038058"/>
    </source>
</evidence>
<dbReference type="InterPro" id="IPR006554">
    <property type="entry name" value="Helicase-like_DEXD_c2"/>
</dbReference>
<dbReference type="SUPFAM" id="SSF52540">
    <property type="entry name" value="P-loop containing nucleoside triphosphate hydrolases"/>
    <property type="match status" value="2"/>
</dbReference>
<evidence type="ECO:0000256" key="12">
    <source>
        <dbReference type="ARBA" id="ARBA00023235"/>
    </source>
</evidence>
<name>A0A1H0GRI5_9FIRM</name>
<gene>
    <name evidence="15" type="ORF">SAMN05192585_1545</name>
</gene>
<comment type="similarity">
    <text evidence="13">Belongs to the helicase family. DinG subfamily.</text>
</comment>
<protein>
    <submittedName>
        <fullName evidence="15">DNA excision repair protein ERCC-2</fullName>
    </submittedName>
</protein>
<dbReference type="InterPro" id="IPR006555">
    <property type="entry name" value="ATP-dep_Helicase_C"/>
</dbReference>
<keyword evidence="2" id="KW-0479">Metal-binding</keyword>
<proteinExistence type="inferred from homology"/>
<keyword evidence="5" id="KW-0378">Hydrolase</keyword>
<keyword evidence="8" id="KW-0408">Iron</keyword>
<evidence type="ECO:0000256" key="8">
    <source>
        <dbReference type="ARBA" id="ARBA00023004"/>
    </source>
</evidence>
<dbReference type="GO" id="GO:0016818">
    <property type="term" value="F:hydrolase activity, acting on acid anhydrides, in phosphorus-containing anhydrides"/>
    <property type="evidence" value="ECO:0007669"/>
    <property type="project" value="InterPro"/>
</dbReference>
<dbReference type="InterPro" id="IPR010614">
    <property type="entry name" value="RAD3-like_helicase_DEAD"/>
</dbReference>
<dbReference type="GO" id="GO:0051539">
    <property type="term" value="F:4 iron, 4 sulfur cluster binding"/>
    <property type="evidence" value="ECO:0007669"/>
    <property type="project" value="UniProtKB-KW"/>
</dbReference>
<evidence type="ECO:0000313" key="15">
    <source>
        <dbReference type="EMBL" id="SDO09321.1"/>
    </source>
</evidence>
<organism evidence="15 16">
    <name type="scientific">Acetanaerobacterium elongatum</name>
    <dbReference type="NCBI Taxonomy" id="258515"/>
    <lineage>
        <taxon>Bacteria</taxon>
        <taxon>Bacillati</taxon>
        <taxon>Bacillota</taxon>
        <taxon>Clostridia</taxon>
        <taxon>Eubacteriales</taxon>
        <taxon>Oscillospiraceae</taxon>
        <taxon>Acetanaerobacterium</taxon>
    </lineage>
</organism>
<keyword evidence="10" id="KW-0238">DNA-binding</keyword>
<evidence type="ECO:0000313" key="16">
    <source>
        <dbReference type="Proteomes" id="UP000199182"/>
    </source>
</evidence>
<dbReference type="Pfam" id="PF13307">
    <property type="entry name" value="Helicase_C_2"/>
    <property type="match status" value="1"/>
</dbReference>
<keyword evidence="11" id="KW-0234">DNA repair</keyword>
<evidence type="ECO:0000256" key="9">
    <source>
        <dbReference type="ARBA" id="ARBA00023014"/>
    </source>
</evidence>
<evidence type="ECO:0000259" key="14">
    <source>
        <dbReference type="PROSITE" id="PS51193"/>
    </source>
</evidence>
<dbReference type="Pfam" id="PF00270">
    <property type="entry name" value="DEAD"/>
    <property type="match status" value="1"/>
</dbReference>
<dbReference type="Gene3D" id="1.10.30.20">
    <property type="entry name" value="Bacterial XPD DNA helicase, FeS cluster domain"/>
    <property type="match status" value="1"/>
</dbReference>
<dbReference type="GO" id="GO:0046872">
    <property type="term" value="F:metal ion binding"/>
    <property type="evidence" value="ECO:0007669"/>
    <property type="project" value="UniProtKB-KW"/>
</dbReference>
<dbReference type="STRING" id="258515.SAMN05192585_1545"/>
<evidence type="ECO:0000256" key="3">
    <source>
        <dbReference type="ARBA" id="ARBA00022741"/>
    </source>
</evidence>
<evidence type="ECO:0000256" key="10">
    <source>
        <dbReference type="ARBA" id="ARBA00023125"/>
    </source>
</evidence>